<evidence type="ECO:0000313" key="6">
    <source>
        <dbReference type="Proteomes" id="UP000614601"/>
    </source>
</evidence>
<name>A0A811LCE3_9BILA</name>
<dbReference type="PANTHER" id="PTHR13213">
    <property type="entry name" value="MYB-BINDING PROTEIN 1A FAMILY MEMBER"/>
    <property type="match status" value="1"/>
</dbReference>
<dbReference type="AlphaFoldDB" id="A0A811LCE3"/>
<gene>
    <name evidence="5" type="ORF">BOKJ2_LOCUS11319</name>
</gene>
<protein>
    <submittedName>
        <fullName evidence="5">Uncharacterized protein</fullName>
    </submittedName>
</protein>
<dbReference type="GO" id="GO:0003714">
    <property type="term" value="F:transcription corepressor activity"/>
    <property type="evidence" value="ECO:0007669"/>
    <property type="project" value="TreeGrafter"/>
</dbReference>
<dbReference type="Proteomes" id="UP000783686">
    <property type="component" value="Unassembled WGS sequence"/>
</dbReference>
<keyword evidence="6" id="KW-1185">Reference proteome</keyword>
<organism evidence="5 6">
    <name type="scientific">Bursaphelenchus okinawaensis</name>
    <dbReference type="NCBI Taxonomy" id="465554"/>
    <lineage>
        <taxon>Eukaryota</taxon>
        <taxon>Metazoa</taxon>
        <taxon>Ecdysozoa</taxon>
        <taxon>Nematoda</taxon>
        <taxon>Chromadorea</taxon>
        <taxon>Rhabditida</taxon>
        <taxon>Tylenchina</taxon>
        <taxon>Tylenchomorpha</taxon>
        <taxon>Aphelenchoidea</taxon>
        <taxon>Aphelenchoididae</taxon>
        <taxon>Bursaphelenchus</taxon>
    </lineage>
</organism>
<dbReference type="InterPro" id="IPR016024">
    <property type="entry name" value="ARM-type_fold"/>
</dbReference>
<evidence type="ECO:0000256" key="4">
    <source>
        <dbReference type="SAM" id="MobiDB-lite"/>
    </source>
</evidence>
<dbReference type="Proteomes" id="UP000614601">
    <property type="component" value="Unassembled WGS sequence"/>
</dbReference>
<dbReference type="SUPFAM" id="SSF48371">
    <property type="entry name" value="ARM repeat"/>
    <property type="match status" value="1"/>
</dbReference>
<feature type="compositionally biased region" description="Acidic residues" evidence="4">
    <location>
        <begin position="597"/>
        <end position="627"/>
    </location>
</feature>
<dbReference type="GO" id="GO:0005730">
    <property type="term" value="C:nucleolus"/>
    <property type="evidence" value="ECO:0007669"/>
    <property type="project" value="InterPro"/>
</dbReference>
<reference evidence="5" key="1">
    <citation type="submission" date="2020-09" db="EMBL/GenBank/DDBJ databases">
        <authorList>
            <person name="Kikuchi T."/>
        </authorList>
    </citation>
    <scope>NUCLEOTIDE SEQUENCE</scope>
    <source>
        <strain evidence="5">SH1</strain>
    </source>
</reference>
<comment type="subcellular location">
    <subcellularLocation>
        <location evidence="1">Nucleus</location>
    </subcellularLocation>
</comment>
<comment type="similarity">
    <text evidence="2">Belongs to the MYBBP1A family.</text>
</comment>
<feature type="compositionally biased region" description="Basic and acidic residues" evidence="4">
    <location>
        <begin position="577"/>
        <end position="596"/>
    </location>
</feature>
<evidence type="ECO:0000256" key="1">
    <source>
        <dbReference type="ARBA" id="ARBA00004123"/>
    </source>
</evidence>
<keyword evidence="3" id="KW-0539">Nucleus</keyword>
<evidence type="ECO:0000256" key="2">
    <source>
        <dbReference type="ARBA" id="ARBA00006809"/>
    </source>
</evidence>
<evidence type="ECO:0000256" key="3">
    <source>
        <dbReference type="ARBA" id="ARBA00023242"/>
    </source>
</evidence>
<dbReference type="OrthoDB" id="342531at2759"/>
<dbReference type="PANTHER" id="PTHR13213:SF2">
    <property type="entry name" value="MYB-BINDING PROTEIN 1A"/>
    <property type="match status" value="1"/>
</dbReference>
<dbReference type="EMBL" id="CAJFDH010000005">
    <property type="protein sequence ID" value="CAD5224919.1"/>
    <property type="molecule type" value="Genomic_DNA"/>
</dbReference>
<dbReference type="EMBL" id="CAJFCW020000005">
    <property type="protein sequence ID" value="CAG9120329.1"/>
    <property type="molecule type" value="Genomic_DNA"/>
</dbReference>
<sequence>MAAKVERPTDQKFLNSFYELADFNPNKRLRAAESLLKHEELETHKQYVLERLLKGLAAGKTAARFGFSMFLSAFLDTVKGFEFSEIVKKVEELLPINDEKNFPNAVGRHFVYVSLENTELFEADLKQLLDLHLSLLETAPYLVFAVVDAIVEKSERLGEAKFEKQILPSVKPLLNVELEKISLEGLLFLIKFSQLYTTAIKTTKCFDNKKLSLRPVVYERVLELIKFMEASQKFEFCKDFLIFAKKFGKFEAALNHVVLKFVSEGDECKSSERFFTLNKELFKIESFGSEELNILLSNDFITTCRKYSHRNEPSYKGHHVLIGEALEAFKQRVEGGAFASSDILVLIERFDNIENGNFDTKVGVSVRITDFLVSKLDGHDLEGFAKRVTKEDNWSYKRLIPAFVEADATVKSTILKSFLAVSDRSADRFNVGCRLLEHIFITKRHINVTVKEEDVQLILDVTGTSLDEKKDKTLVFVAACLKFLGKVAESDEAATEFTNDAREIMLFAKSTKNSVALVDFLLAILSKVNKIHKILVCHAVAHLPTILNEECGQFLVETITKGSAELEGEEDSDNEAGDFKPITEEERQKVLEKWAKEEEEGDDGESEDDDVSDEDDISDDEEDENSEIDPALVADMKKALGKFAATRDSDEDTEMDDTEIEELDKALGAALKKNTKKGRKEITENLNVFRNKVFDILTVFVSKADSDVVTKCLGDLDQLKTAFAKDKQFLPKIEKVASIGGQRLKAVKKAAK</sequence>
<evidence type="ECO:0000313" key="5">
    <source>
        <dbReference type="EMBL" id="CAD5224919.1"/>
    </source>
</evidence>
<dbReference type="GO" id="GO:0003723">
    <property type="term" value="F:RNA binding"/>
    <property type="evidence" value="ECO:0007669"/>
    <property type="project" value="TreeGrafter"/>
</dbReference>
<dbReference type="GO" id="GO:0043565">
    <property type="term" value="F:sequence-specific DNA binding"/>
    <property type="evidence" value="ECO:0007669"/>
    <property type="project" value="TreeGrafter"/>
</dbReference>
<dbReference type="Pfam" id="PF04931">
    <property type="entry name" value="DNA_pol_phi"/>
    <property type="match status" value="2"/>
</dbReference>
<feature type="compositionally biased region" description="Acidic residues" evidence="4">
    <location>
        <begin position="566"/>
        <end position="576"/>
    </location>
</feature>
<dbReference type="InterPro" id="IPR007015">
    <property type="entry name" value="DNA_pol_V/MYBBP1A"/>
</dbReference>
<comment type="caution">
    <text evidence="5">The sequence shown here is derived from an EMBL/GenBank/DDBJ whole genome shotgun (WGS) entry which is preliminary data.</text>
</comment>
<proteinExistence type="inferred from homology"/>
<accession>A0A811LCE3</accession>
<feature type="region of interest" description="Disordered" evidence="4">
    <location>
        <begin position="564"/>
        <end position="631"/>
    </location>
</feature>